<name>A0ABR3IYK9_9AGAR</name>
<reference evidence="5" key="1">
    <citation type="submission" date="2024-06" db="EMBL/GenBank/DDBJ databases">
        <title>Multi-omics analyses provide insights into the biosynthesis of the anticancer antibiotic pleurotin in Hohenbuehelia grisea.</title>
        <authorList>
            <person name="Weaver J.A."/>
            <person name="Alberti F."/>
        </authorList>
    </citation>
    <scope>NUCLEOTIDE SEQUENCE [LARGE SCALE GENOMIC DNA]</scope>
    <source>
        <strain evidence="5">T-177</strain>
    </source>
</reference>
<sequence length="322" mass="36537">MNKTLFHVSVLPLFFMAQVLKLGEILQRDIVIALMGPTGAGKSTFIDVATRQNGTTVGHGLTSCTSSIRSVKYTSETGQTVILVDTPGFDDTTKSDTEILNLLAEWLKKTYRKHVRLTGIIYLHRITDNRMAGTSLKNLHMFGELCGCEAAHGVVLATTMWGRLKTPEVGQRRQEELMKTFWKPMIDNGSETNQFRDSYESAWDLISSVVRRGKQRAVLLQKEMVDLEKRLGETSAGVTLYDTLQKSLAEQKEILQGLRDQAAKQDNPELARHLETQYNKLQETINSTFEQMIKMKIPLTRRIILFFSFKSPRANGIPLWRR</sequence>
<evidence type="ECO:0000313" key="4">
    <source>
        <dbReference type="EMBL" id="KAL0948455.1"/>
    </source>
</evidence>
<dbReference type="Pfam" id="PF01926">
    <property type="entry name" value="MMR_HSR1"/>
    <property type="match status" value="1"/>
</dbReference>
<organism evidence="4 5">
    <name type="scientific">Hohenbuehelia grisea</name>
    <dbReference type="NCBI Taxonomy" id="104357"/>
    <lineage>
        <taxon>Eukaryota</taxon>
        <taxon>Fungi</taxon>
        <taxon>Dikarya</taxon>
        <taxon>Basidiomycota</taxon>
        <taxon>Agaricomycotina</taxon>
        <taxon>Agaricomycetes</taxon>
        <taxon>Agaricomycetidae</taxon>
        <taxon>Agaricales</taxon>
        <taxon>Pleurotineae</taxon>
        <taxon>Pleurotaceae</taxon>
        <taxon>Hohenbuehelia</taxon>
    </lineage>
</organism>
<dbReference type="InterPro" id="IPR027417">
    <property type="entry name" value="P-loop_NTPase"/>
</dbReference>
<keyword evidence="1" id="KW-0175">Coiled coil</keyword>
<gene>
    <name evidence="4" type="ORF">HGRIS_011028</name>
</gene>
<evidence type="ECO:0000259" key="3">
    <source>
        <dbReference type="Pfam" id="PF01926"/>
    </source>
</evidence>
<keyword evidence="2" id="KW-0732">Signal</keyword>
<dbReference type="Proteomes" id="UP001556367">
    <property type="component" value="Unassembled WGS sequence"/>
</dbReference>
<feature type="chain" id="PRO_5045201752" description="G domain-containing protein" evidence="2">
    <location>
        <begin position="22"/>
        <end position="322"/>
    </location>
</feature>
<proteinExistence type="predicted"/>
<dbReference type="SUPFAM" id="SSF52540">
    <property type="entry name" value="P-loop containing nucleoside triphosphate hydrolases"/>
    <property type="match status" value="1"/>
</dbReference>
<protein>
    <recommendedName>
        <fullName evidence="3">G domain-containing protein</fullName>
    </recommendedName>
</protein>
<evidence type="ECO:0000256" key="1">
    <source>
        <dbReference type="SAM" id="Coils"/>
    </source>
</evidence>
<evidence type="ECO:0000256" key="2">
    <source>
        <dbReference type="SAM" id="SignalP"/>
    </source>
</evidence>
<dbReference type="InterPro" id="IPR006073">
    <property type="entry name" value="GTP-bd"/>
</dbReference>
<evidence type="ECO:0000313" key="5">
    <source>
        <dbReference type="Proteomes" id="UP001556367"/>
    </source>
</evidence>
<feature type="signal peptide" evidence="2">
    <location>
        <begin position="1"/>
        <end position="21"/>
    </location>
</feature>
<feature type="coiled-coil region" evidence="1">
    <location>
        <begin position="210"/>
        <end position="291"/>
    </location>
</feature>
<dbReference type="Gene3D" id="3.40.50.300">
    <property type="entry name" value="P-loop containing nucleotide triphosphate hydrolases"/>
    <property type="match status" value="1"/>
</dbReference>
<keyword evidence="5" id="KW-1185">Reference proteome</keyword>
<dbReference type="EMBL" id="JASNQZ010000014">
    <property type="protein sequence ID" value="KAL0948455.1"/>
    <property type="molecule type" value="Genomic_DNA"/>
</dbReference>
<feature type="domain" description="G" evidence="3">
    <location>
        <begin position="32"/>
        <end position="125"/>
    </location>
</feature>
<accession>A0ABR3IYK9</accession>
<dbReference type="CDD" id="cd00882">
    <property type="entry name" value="Ras_like_GTPase"/>
    <property type="match status" value="1"/>
</dbReference>
<comment type="caution">
    <text evidence="4">The sequence shown here is derived from an EMBL/GenBank/DDBJ whole genome shotgun (WGS) entry which is preliminary data.</text>
</comment>